<accession>A0AAY4AZ90</accession>
<comment type="function">
    <text evidence="8">Stores iron in a soluble, non-toxic, readily available form. Important for iron homeostasis. Iron is taken up in the ferrous form and deposited as ferric hydroxides after oxidation.</text>
</comment>
<protein>
    <recommendedName>
        <fullName evidence="8">Ferritin</fullName>
    </recommendedName>
</protein>
<dbReference type="CDD" id="cd01056">
    <property type="entry name" value="Euk_Ferritin"/>
    <property type="match status" value="1"/>
</dbReference>
<dbReference type="GeneTree" id="ENSGT00940000167630"/>
<organism evidence="10 11">
    <name type="scientific">Denticeps clupeoides</name>
    <name type="common">denticle herring</name>
    <dbReference type="NCBI Taxonomy" id="299321"/>
    <lineage>
        <taxon>Eukaryota</taxon>
        <taxon>Metazoa</taxon>
        <taxon>Chordata</taxon>
        <taxon>Craniata</taxon>
        <taxon>Vertebrata</taxon>
        <taxon>Euteleostomi</taxon>
        <taxon>Actinopterygii</taxon>
        <taxon>Neopterygii</taxon>
        <taxon>Teleostei</taxon>
        <taxon>Clupei</taxon>
        <taxon>Clupeiformes</taxon>
        <taxon>Denticipitoidei</taxon>
        <taxon>Denticipitidae</taxon>
        <taxon>Denticeps</taxon>
    </lineage>
</organism>
<dbReference type="GO" id="GO:0008198">
    <property type="term" value="F:ferrous iron binding"/>
    <property type="evidence" value="ECO:0007669"/>
    <property type="project" value="TreeGrafter"/>
</dbReference>
<dbReference type="Pfam" id="PF00210">
    <property type="entry name" value="Ferritin"/>
    <property type="match status" value="1"/>
</dbReference>
<evidence type="ECO:0000256" key="8">
    <source>
        <dbReference type="RuleBase" id="RU361145"/>
    </source>
</evidence>
<dbReference type="PROSITE" id="PS00204">
    <property type="entry name" value="FERRITIN_2"/>
    <property type="match status" value="1"/>
</dbReference>
<dbReference type="Gene3D" id="1.20.1260.10">
    <property type="match status" value="1"/>
</dbReference>
<keyword evidence="5 7" id="KW-0408">Iron</keyword>
<evidence type="ECO:0000256" key="5">
    <source>
        <dbReference type="ARBA" id="ARBA00023004"/>
    </source>
</evidence>
<comment type="similarity">
    <text evidence="1 8">Belongs to the ferritin family.</text>
</comment>
<reference evidence="10" key="2">
    <citation type="submission" date="2025-08" db="UniProtKB">
        <authorList>
            <consortium name="Ensembl"/>
        </authorList>
    </citation>
    <scope>IDENTIFICATION</scope>
</reference>
<dbReference type="InterPro" id="IPR014034">
    <property type="entry name" value="Ferritin_CS"/>
</dbReference>
<evidence type="ECO:0000256" key="4">
    <source>
        <dbReference type="ARBA" id="ARBA00023002"/>
    </source>
</evidence>
<keyword evidence="4" id="KW-0560">Oxidoreductase</keyword>
<gene>
    <name evidence="10" type="primary">zgc:56095</name>
</gene>
<evidence type="ECO:0000313" key="11">
    <source>
        <dbReference type="Proteomes" id="UP000694580"/>
    </source>
</evidence>
<dbReference type="GO" id="GO:0006826">
    <property type="term" value="P:iron ion transport"/>
    <property type="evidence" value="ECO:0007669"/>
    <property type="project" value="InterPro"/>
</dbReference>
<dbReference type="GO" id="GO:0006879">
    <property type="term" value="P:intracellular iron ion homeostasis"/>
    <property type="evidence" value="ECO:0007669"/>
    <property type="project" value="UniProtKB-KW"/>
</dbReference>
<evidence type="ECO:0000256" key="3">
    <source>
        <dbReference type="ARBA" id="ARBA00022723"/>
    </source>
</evidence>
<dbReference type="FunFam" id="1.20.1260.10:FF:000002">
    <property type="entry name" value="Ferritin, mitochondrial"/>
    <property type="match status" value="1"/>
</dbReference>
<proteinExistence type="inferred from homology"/>
<evidence type="ECO:0000256" key="6">
    <source>
        <dbReference type="ARBA" id="ARBA00047990"/>
    </source>
</evidence>
<dbReference type="Ensembl" id="ENSDCDT00010014473.1">
    <property type="protein sequence ID" value="ENSDCDP00010013715.1"/>
    <property type="gene ID" value="ENSDCDG00010006286.1"/>
</dbReference>
<name>A0AAY4AZ90_9TELE</name>
<evidence type="ECO:0000313" key="10">
    <source>
        <dbReference type="Ensembl" id="ENSDCDP00010013715.1"/>
    </source>
</evidence>
<dbReference type="GO" id="GO:0008199">
    <property type="term" value="F:ferric iron binding"/>
    <property type="evidence" value="ECO:0007669"/>
    <property type="project" value="InterPro"/>
</dbReference>
<evidence type="ECO:0000256" key="7">
    <source>
        <dbReference type="PIRSR" id="PIRSR601519-1"/>
    </source>
</evidence>
<dbReference type="PANTHER" id="PTHR11431">
    <property type="entry name" value="FERRITIN"/>
    <property type="match status" value="1"/>
</dbReference>
<dbReference type="Proteomes" id="UP000694580">
    <property type="component" value="Chromosome 8"/>
</dbReference>
<dbReference type="InterPro" id="IPR009078">
    <property type="entry name" value="Ferritin-like_SF"/>
</dbReference>
<feature type="domain" description="Ferritin-like diiron" evidence="9">
    <location>
        <begin position="7"/>
        <end position="156"/>
    </location>
</feature>
<dbReference type="InterPro" id="IPR008331">
    <property type="entry name" value="Ferritin_DPS_dom"/>
</dbReference>
<dbReference type="GO" id="GO:0005737">
    <property type="term" value="C:cytoplasm"/>
    <property type="evidence" value="ECO:0007669"/>
    <property type="project" value="TreeGrafter"/>
</dbReference>
<keyword evidence="11" id="KW-1185">Reference proteome</keyword>
<evidence type="ECO:0000259" key="9">
    <source>
        <dbReference type="PROSITE" id="PS50905"/>
    </source>
</evidence>
<sequence length="174" mass="19813">MMSAVRHNLHAENEAGINKLINAKLNASYTYLALGMYFDRDDMALPNFSRFFLDRSEKERDHAEKLLEYQNMRGGRILLQTISKPSREDWKGGLDAISFSLDFQKSLNSSLLELHRAAGAHTDPHLCDFVENHFLTDSHDTIKQLGDHVGSLSRLMSSEPNGQMGDYLFDKHTL</sequence>
<dbReference type="SUPFAM" id="SSF47240">
    <property type="entry name" value="Ferritin-like"/>
    <property type="match status" value="1"/>
</dbReference>
<dbReference type="AlphaFoldDB" id="A0AAY4AZ90"/>
<reference evidence="10" key="3">
    <citation type="submission" date="2025-09" db="UniProtKB">
        <authorList>
            <consortium name="Ensembl"/>
        </authorList>
    </citation>
    <scope>IDENTIFICATION</scope>
</reference>
<dbReference type="GO" id="GO:0004322">
    <property type="term" value="F:ferroxidase activity"/>
    <property type="evidence" value="ECO:0007669"/>
    <property type="project" value="UniProtKB-EC"/>
</dbReference>
<reference evidence="10 11" key="1">
    <citation type="submission" date="2020-06" db="EMBL/GenBank/DDBJ databases">
        <authorList>
            <consortium name="Wellcome Sanger Institute Data Sharing"/>
        </authorList>
    </citation>
    <scope>NUCLEOTIDE SEQUENCE [LARGE SCALE GENOMIC DNA]</scope>
</reference>
<keyword evidence="3 7" id="KW-0479">Metal-binding</keyword>
<feature type="binding site" evidence="7">
    <location>
        <position position="62"/>
    </location>
    <ligand>
        <name>Fe cation</name>
        <dbReference type="ChEBI" id="CHEBI:24875"/>
        <label>1</label>
    </ligand>
</feature>
<dbReference type="InterPro" id="IPR001519">
    <property type="entry name" value="Ferritin"/>
</dbReference>
<evidence type="ECO:0000256" key="2">
    <source>
        <dbReference type="ARBA" id="ARBA00022434"/>
    </source>
</evidence>
<evidence type="ECO:0000256" key="1">
    <source>
        <dbReference type="ARBA" id="ARBA00007513"/>
    </source>
</evidence>
<comment type="catalytic activity">
    <reaction evidence="6">
        <text>4 Fe(2+) + O2 + 4 H(+) = 4 Fe(3+) + 2 H2O</text>
        <dbReference type="Rhea" id="RHEA:11148"/>
        <dbReference type="ChEBI" id="CHEBI:15377"/>
        <dbReference type="ChEBI" id="CHEBI:15378"/>
        <dbReference type="ChEBI" id="CHEBI:15379"/>
        <dbReference type="ChEBI" id="CHEBI:29033"/>
        <dbReference type="ChEBI" id="CHEBI:29034"/>
        <dbReference type="EC" id="1.16.3.1"/>
    </reaction>
</comment>
<feature type="binding site" evidence="7">
    <location>
        <position position="59"/>
    </location>
    <ligand>
        <name>Fe cation</name>
        <dbReference type="ChEBI" id="CHEBI:24875"/>
        <label>1</label>
    </ligand>
</feature>
<dbReference type="PROSITE" id="PS50905">
    <property type="entry name" value="FERRITIN_LIKE"/>
    <property type="match status" value="1"/>
</dbReference>
<keyword evidence="2 8" id="KW-0409">Iron storage</keyword>
<dbReference type="InterPro" id="IPR009040">
    <property type="entry name" value="Ferritin-like_diiron"/>
</dbReference>
<dbReference type="PANTHER" id="PTHR11431:SF106">
    <property type="entry name" value="FERRITIN"/>
    <property type="match status" value="1"/>
</dbReference>
<dbReference type="InterPro" id="IPR012347">
    <property type="entry name" value="Ferritin-like"/>
</dbReference>